<name>A0A9J5YT57_SOLCO</name>
<gene>
    <name evidence="1" type="ORF">H5410_025054</name>
</gene>
<dbReference type="Proteomes" id="UP000824120">
    <property type="component" value="Chromosome 5"/>
</dbReference>
<proteinExistence type="predicted"/>
<comment type="caution">
    <text evidence="1">The sequence shown here is derived from an EMBL/GenBank/DDBJ whole genome shotgun (WGS) entry which is preliminary data.</text>
</comment>
<dbReference type="AlphaFoldDB" id="A0A9J5YT57"/>
<reference evidence="1 2" key="1">
    <citation type="submission" date="2020-09" db="EMBL/GenBank/DDBJ databases">
        <title>De no assembly of potato wild relative species, Solanum commersonii.</title>
        <authorList>
            <person name="Cho K."/>
        </authorList>
    </citation>
    <scope>NUCLEOTIDE SEQUENCE [LARGE SCALE GENOMIC DNA]</scope>
    <source>
        <strain evidence="1">LZ3.2</strain>
        <tissue evidence="1">Leaf</tissue>
    </source>
</reference>
<organism evidence="1 2">
    <name type="scientific">Solanum commersonii</name>
    <name type="common">Commerson's wild potato</name>
    <name type="synonym">Commerson's nightshade</name>
    <dbReference type="NCBI Taxonomy" id="4109"/>
    <lineage>
        <taxon>Eukaryota</taxon>
        <taxon>Viridiplantae</taxon>
        <taxon>Streptophyta</taxon>
        <taxon>Embryophyta</taxon>
        <taxon>Tracheophyta</taxon>
        <taxon>Spermatophyta</taxon>
        <taxon>Magnoliopsida</taxon>
        <taxon>eudicotyledons</taxon>
        <taxon>Gunneridae</taxon>
        <taxon>Pentapetalae</taxon>
        <taxon>asterids</taxon>
        <taxon>lamiids</taxon>
        <taxon>Solanales</taxon>
        <taxon>Solanaceae</taxon>
        <taxon>Solanoideae</taxon>
        <taxon>Solaneae</taxon>
        <taxon>Solanum</taxon>
    </lineage>
</organism>
<evidence type="ECO:0000313" key="1">
    <source>
        <dbReference type="EMBL" id="KAG5603562.1"/>
    </source>
</evidence>
<evidence type="ECO:0000313" key="2">
    <source>
        <dbReference type="Proteomes" id="UP000824120"/>
    </source>
</evidence>
<sequence>MSLHIICNFSGNKILLFLGSPMGTEGCLEVQWQPNLNDFLVYLGCLGHVAVPWLSSVNKHCLVVYNMQVGIHCSLDNIPVFHLPHQSIYFHDGIILLLSLSWLLKGSYTLAICEKHFKGNYNRYTSVAREAGAAV</sequence>
<accession>A0A9J5YT57</accession>
<keyword evidence="2" id="KW-1185">Reference proteome</keyword>
<dbReference type="EMBL" id="JACXVP010000005">
    <property type="protein sequence ID" value="KAG5603562.1"/>
    <property type="molecule type" value="Genomic_DNA"/>
</dbReference>
<protein>
    <submittedName>
        <fullName evidence="1">Uncharacterized protein</fullName>
    </submittedName>
</protein>